<dbReference type="OrthoDB" id="510731at2"/>
<dbReference type="AlphaFoldDB" id="A0A1V9DGD7"/>
<evidence type="ECO:0000313" key="3">
    <source>
        <dbReference type="Proteomes" id="UP000192769"/>
    </source>
</evidence>
<dbReference type="InterPro" id="IPR016181">
    <property type="entry name" value="Acyl_CoA_acyltransferase"/>
</dbReference>
<dbReference type="Gene3D" id="3.40.630.30">
    <property type="match status" value="1"/>
</dbReference>
<dbReference type="PANTHER" id="PTHR47237">
    <property type="entry name" value="SLL0310 PROTEIN"/>
    <property type="match status" value="1"/>
</dbReference>
<dbReference type="PANTHER" id="PTHR47237:SF2">
    <property type="entry name" value="BLL4206 PROTEIN"/>
    <property type="match status" value="1"/>
</dbReference>
<gene>
    <name evidence="2" type="ORF">B2J69_13620</name>
</gene>
<dbReference type="InterPro" id="IPR000182">
    <property type="entry name" value="GNAT_dom"/>
</dbReference>
<dbReference type="Gene3D" id="3.40.630.90">
    <property type="match status" value="1"/>
</dbReference>
<proteinExistence type="predicted"/>
<dbReference type="Proteomes" id="UP000192769">
    <property type="component" value="Unassembled WGS sequence"/>
</dbReference>
<dbReference type="InterPro" id="IPR052729">
    <property type="entry name" value="Acyl/Acetyltrans_Enzymes"/>
</dbReference>
<dbReference type="PROSITE" id="PS51186">
    <property type="entry name" value="GNAT"/>
    <property type="match status" value="1"/>
</dbReference>
<keyword evidence="3" id="KW-1185">Reference proteome</keyword>
<protein>
    <submittedName>
        <fullName evidence="2">Histone acetyltransferase</fullName>
    </submittedName>
</protein>
<dbReference type="InterPro" id="IPR041496">
    <property type="entry name" value="YitH/HolE_GNAT"/>
</dbReference>
<dbReference type="EMBL" id="MWUE01000019">
    <property type="protein sequence ID" value="OQP32825.1"/>
    <property type="molecule type" value="Genomic_DNA"/>
</dbReference>
<dbReference type="CDD" id="cd04301">
    <property type="entry name" value="NAT_SF"/>
    <property type="match status" value="1"/>
</dbReference>
<dbReference type="Pfam" id="PF13673">
    <property type="entry name" value="Acetyltransf_10"/>
    <property type="match status" value="1"/>
</dbReference>
<name>A0A1V9DGD7_9GAMM</name>
<organism evidence="2 3">
    <name type="scientific">Pantoea latae</name>
    <dbReference type="NCBI Taxonomy" id="1964541"/>
    <lineage>
        <taxon>Bacteria</taxon>
        <taxon>Pseudomonadati</taxon>
        <taxon>Pseudomonadota</taxon>
        <taxon>Gammaproteobacteria</taxon>
        <taxon>Enterobacterales</taxon>
        <taxon>Erwiniaceae</taxon>
        <taxon>Pantoea</taxon>
    </lineage>
</organism>
<evidence type="ECO:0000313" key="2">
    <source>
        <dbReference type="EMBL" id="OQP32825.1"/>
    </source>
</evidence>
<evidence type="ECO:0000259" key="1">
    <source>
        <dbReference type="PROSITE" id="PS51186"/>
    </source>
</evidence>
<comment type="caution">
    <text evidence="2">The sequence shown here is derived from an EMBL/GenBank/DDBJ whole genome shotgun (WGS) entry which is preliminary data.</text>
</comment>
<reference evidence="2 3" key="1">
    <citation type="submission" date="2017-02" db="EMBL/GenBank/DDBJ databases">
        <title>Whole genome shotgun sequence of Pantoea agglomerans strain AS1 isolated from a cycad, Zamia floridana in Central Florida, USA.</title>
        <authorList>
            <person name="Lata P."/>
            <person name="Govindarajan S."/>
            <person name="Qi F."/>
            <person name="Li J.-L."/>
            <person name="Maurya S.K."/>
            <person name="Sahoo M.K."/>
        </authorList>
    </citation>
    <scope>NUCLEOTIDE SEQUENCE [LARGE SCALE GENOMIC DNA]</scope>
    <source>
        <strain evidence="2 3">AS1</strain>
    </source>
</reference>
<dbReference type="GO" id="GO:0016747">
    <property type="term" value="F:acyltransferase activity, transferring groups other than amino-acyl groups"/>
    <property type="evidence" value="ECO:0007669"/>
    <property type="project" value="InterPro"/>
</dbReference>
<feature type="domain" description="N-acetyltransferase" evidence="1">
    <location>
        <begin position="3"/>
        <end position="143"/>
    </location>
</feature>
<dbReference type="SUPFAM" id="SSF55729">
    <property type="entry name" value="Acyl-CoA N-acyltransferases (Nat)"/>
    <property type="match status" value="1"/>
</dbReference>
<dbReference type="Pfam" id="PF18014">
    <property type="entry name" value="Acetyltransf_18"/>
    <property type="match status" value="1"/>
</dbReference>
<accession>A0A1V9DGD7</accession>
<dbReference type="RefSeq" id="WP_081140034.1">
    <property type="nucleotide sequence ID" value="NZ_MWUE01000019.1"/>
</dbReference>
<keyword evidence="2" id="KW-0808">Transferase</keyword>
<sequence>MTALFRAMNAQDLEQCYAMTQQLKWPHRREDWQQAMTFGEGVVIEEQGKLLGSAILWRWGERAATIGLVMVDGQQQGRGLGKQLMLTLLEKVPEHNVRLHATEMGKGLYEKLGFVTTGQILQHQTRALEAVPPVAIPAGVTLRRAQAQDVPTLTALDQQAHGMLRPQLMAHIVSQHQTVLLEDAQHQVHGFASLRRFGHGWAIGPIIAQDFPLAQALVASLMQGLRGEFVRIDTDAALPLAGWLATLGLAQVDNPTTMVRGTPWTPQADTMQAFGLMTQAMA</sequence>